<gene>
    <name evidence="2" type="ORF">PISMIDRAFT_690932</name>
</gene>
<dbReference type="EMBL" id="KN834523">
    <property type="protein sequence ID" value="KIK10622.1"/>
    <property type="molecule type" value="Genomic_DNA"/>
</dbReference>
<feature type="region of interest" description="Disordered" evidence="1">
    <location>
        <begin position="38"/>
        <end position="77"/>
    </location>
</feature>
<reference evidence="2 3" key="1">
    <citation type="submission" date="2014-04" db="EMBL/GenBank/DDBJ databases">
        <authorList>
            <consortium name="DOE Joint Genome Institute"/>
            <person name="Kuo A."/>
            <person name="Kohler A."/>
            <person name="Costa M.D."/>
            <person name="Nagy L.G."/>
            <person name="Floudas D."/>
            <person name="Copeland A."/>
            <person name="Barry K.W."/>
            <person name="Cichocki N."/>
            <person name="Veneault-Fourrey C."/>
            <person name="LaButti K."/>
            <person name="Lindquist E.A."/>
            <person name="Lipzen A."/>
            <person name="Lundell T."/>
            <person name="Morin E."/>
            <person name="Murat C."/>
            <person name="Sun H."/>
            <person name="Tunlid A."/>
            <person name="Henrissat B."/>
            <person name="Grigoriev I.V."/>
            <person name="Hibbett D.S."/>
            <person name="Martin F."/>
            <person name="Nordberg H.P."/>
            <person name="Cantor M.N."/>
            <person name="Hua S.X."/>
        </authorList>
    </citation>
    <scope>NUCLEOTIDE SEQUENCE [LARGE SCALE GENOMIC DNA]</scope>
    <source>
        <strain evidence="2 3">441</strain>
    </source>
</reference>
<proteinExistence type="predicted"/>
<evidence type="ECO:0000256" key="1">
    <source>
        <dbReference type="SAM" id="MobiDB-lite"/>
    </source>
</evidence>
<protein>
    <submittedName>
        <fullName evidence="2">Uncharacterized protein</fullName>
    </submittedName>
</protein>
<sequence length="77" mass="8559">MSSEDSSEDWYIDLEEPVSLNLAEFVPCKATVNCCTRHVAPAKPKQPKSSQGKSKRPPAMNKNAHKYTKHVSTTAKK</sequence>
<keyword evidence="3" id="KW-1185">Reference proteome</keyword>
<name>A0A0C9YJS9_9AGAM</name>
<dbReference type="HOGENOM" id="CLU_2639040_0_0_1"/>
<reference evidence="3" key="2">
    <citation type="submission" date="2015-01" db="EMBL/GenBank/DDBJ databases">
        <title>Evolutionary Origins and Diversification of the Mycorrhizal Mutualists.</title>
        <authorList>
            <consortium name="DOE Joint Genome Institute"/>
            <consortium name="Mycorrhizal Genomics Consortium"/>
            <person name="Kohler A."/>
            <person name="Kuo A."/>
            <person name="Nagy L.G."/>
            <person name="Floudas D."/>
            <person name="Copeland A."/>
            <person name="Barry K.W."/>
            <person name="Cichocki N."/>
            <person name="Veneault-Fourrey C."/>
            <person name="LaButti K."/>
            <person name="Lindquist E.A."/>
            <person name="Lipzen A."/>
            <person name="Lundell T."/>
            <person name="Morin E."/>
            <person name="Murat C."/>
            <person name="Riley R."/>
            <person name="Ohm R."/>
            <person name="Sun H."/>
            <person name="Tunlid A."/>
            <person name="Henrissat B."/>
            <person name="Grigoriev I.V."/>
            <person name="Hibbett D.S."/>
            <person name="Martin F."/>
        </authorList>
    </citation>
    <scope>NUCLEOTIDE SEQUENCE [LARGE SCALE GENOMIC DNA]</scope>
    <source>
        <strain evidence="3">441</strain>
    </source>
</reference>
<evidence type="ECO:0000313" key="3">
    <source>
        <dbReference type="Proteomes" id="UP000054018"/>
    </source>
</evidence>
<dbReference type="AlphaFoldDB" id="A0A0C9YJS9"/>
<feature type="compositionally biased region" description="Low complexity" evidence="1">
    <location>
        <begin position="41"/>
        <end position="52"/>
    </location>
</feature>
<feature type="compositionally biased region" description="Basic residues" evidence="1">
    <location>
        <begin position="63"/>
        <end position="77"/>
    </location>
</feature>
<accession>A0A0C9YJS9</accession>
<dbReference type="Proteomes" id="UP000054018">
    <property type="component" value="Unassembled WGS sequence"/>
</dbReference>
<evidence type="ECO:0000313" key="2">
    <source>
        <dbReference type="EMBL" id="KIK10622.1"/>
    </source>
</evidence>
<organism evidence="2 3">
    <name type="scientific">Pisolithus microcarpus 441</name>
    <dbReference type="NCBI Taxonomy" id="765257"/>
    <lineage>
        <taxon>Eukaryota</taxon>
        <taxon>Fungi</taxon>
        <taxon>Dikarya</taxon>
        <taxon>Basidiomycota</taxon>
        <taxon>Agaricomycotina</taxon>
        <taxon>Agaricomycetes</taxon>
        <taxon>Agaricomycetidae</taxon>
        <taxon>Boletales</taxon>
        <taxon>Sclerodermatineae</taxon>
        <taxon>Pisolithaceae</taxon>
        <taxon>Pisolithus</taxon>
    </lineage>
</organism>